<evidence type="ECO:0000313" key="4">
    <source>
        <dbReference type="EMBL" id="CAK0844644.1"/>
    </source>
</evidence>
<proteinExistence type="predicted"/>
<name>A0ABN9TFP1_9DINO</name>
<evidence type="ECO:0000313" key="5">
    <source>
        <dbReference type="Proteomes" id="UP001189429"/>
    </source>
</evidence>
<feature type="region of interest" description="Disordered" evidence="3">
    <location>
        <begin position="329"/>
        <end position="372"/>
    </location>
</feature>
<keyword evidence="2" id="KW-0802">TPR repeat</keyword>
<keyword evidence="5" id="KW-1185">Reference proteome</keyword>
<feature type="compositionally biased region" description="Low complexity" evidence="3">
    <location>
        <begin position="931"/>
        <end position="960"/>
    </location>
</feature>
<dbReference type="Proteomes" id="UP001189429">
    <property type="component" value="Unassembled WGS sequence"/>
</dbReference>
<dbReference type="PANTHER" id="PTHR22904:SF523">
    <property type="entry name" value="STRESS-INDUCED-PHOSPHOPROTEIN 1"/>
    <property type="match status" value="1"/>
</dbReference>
<evidence type="ECO:0000256" key="1">
    <source>
        <dbReference type="ARBA" id="ARBA00022737"/>
    </source>
</evidence>
<dbReference type="SMART" id="SM00028">
    <property type="entry name" value="TPR"/>
    <property type="match status" value="3"/>
</dbReference>
<dbReference type="InterPro" id="IPR019734">
    <property type="entry name" value="TPR_rpt"/>
</dbReference>
<dbReference type="Gene3D" id="1.25.40.10">
    <property type="entry name" value="Tetratricopeptide repeat domain"/>
    <property type="match status" value="1"/>
</dbReference>
<dbReference type="SUPFAM" id="SSF48452">
    <property type="entry name" value="TPR-like"/>
    <property type="match status" value="1"/>
</dbReference>
<accession>A0ABN9TFP1</accession>
<feature type="compositionally biased region" description="Low complexity" evidence="3">
    <location>
        <begin position="987"/>
        <end position="1006"/>
    </location>
</feature>
<reference evidence="4" key="1">
    <citation type="submission" date="2023-10" db="EMBL/GenBank/DDBJ databases">
        <authorList>
            <person name="Chen Y."/>
            <person name="Shah S."/>
            <person name="Dougan E. K."/>
            <person name="Thang M."/>
            <person name="Chan C."/>
        </authorList>
    </citation>
    <scope>NUCLEOTIDE SEQUENCE [LARGE SCALE GENOMIC DNA]</scope>
</reference>
<keyword evidence="1" id="KW-0677">Repeat</keyword>
<dbReference type="SUPFAM" id="SSF82171">
    <property type="entry name" value="DPP6 N-terminal domain-like"/>
    <property type="match status" value="1"/>
</dbReference>
<sequence>MDAINGSPDPVAAVAHSLLGKDAGDFGLEELQSVVMLAAAREKLVSDGDRLDTRSEKGRTGCKRFLRRLEKLAVALSVERAPREYRGKFTANFRALFAGEDRSYRVDILEAALSLMPAVWANGEAYQLGEEAMSRALGLRQAWAALGELFDGWASPEHEPGQARREMCERLERLDVAWASFEDAVAPPRGCFSWGTWQMCGATFASALYNCSASDFAGRDRRCRSIGAGASGVMAASNSARRSTYVPYVKLPHGHCSAVGRHQPSAGAGGELLRLLVIRALYRVAFRPLRPIEGLAVKQEVVVPQTAAVSVSDWPGCHVEGAPATPAETGMAGGGAGAAGEALPAQAEAGRGAAAGSADGLREAGNERARAGDHAGAAECYEAALARLREEGAPKDRYAPVHSNLSLARLALGQAAQALESAEASARADGGFAKAYFRQARALLALGRPHEAAIRARCALFLEGGYGSAASAAFRGGGGARPGAQPAGRGCPAEVLKLLGEVVQEVPELVVRCCDGHGLGRLGGCSRRLRGVVCRSQLLRRRAAELCPEGSPGWLRTDLLPLVPGLGDGAGWLYAARRAAAGAAVRDLLAIAGQDQSVRTCEPIPGGGAARLVRVPASCLPFTLCWGPQGEYLAFTALRLSTARPALVLAPAPGRGGEPIITPLIGGMLPYYICPSPCGTRVALLGKFGGRQALLIADASQVVAPDRELAPPVSLSALGTAAPLYFDWAPHRPDLLLACAGRHVVQVPGHVVSEAAGLEKALEQRPCEPDPEITVPDFPPPAFSFRGDRVAWRAPQWLPASPGHPEGRWLVPRDGAGGRVSLALVVPATLESEVVCEHLPPDVHFAASSSCRWVAWSGLHDARGHGGVFARRLPPSEGSPLMVFSGAAEALSWGGDRLALLLREPGNTGQLVWAVWDPPEDTASGLPGPCRARSPSRPRPSSRATTRPSACCPSSTSSSAACACGAPGATRWCWRTPTGRSGCSPSRGRATTQTPPRAARAGGSTRSRCWWAPPRAAGGASRVPRRRGRLRVLVPALRRAQGVSHHKGRTVAPWATPAGVAEREGHRGSVKQWRRVLVCV</sequence>
<comment type="caution">
    <text evidence="4">The sequence shown here is derived from an EMBL/GenBank/DDBJ whole genome shotgun (WGS) entry which is preliminary data.</text>
</comment>
<gene>
    <name evidence="4" type="ORF">PCOR1329_LOCUS38705</name>
</gene>
<protein>
    <submittedName>
        <fullName evidence="4">Uncharacterized protein</fullName>
    </submittedName>
</protein>
<dbReference type="InterPro" id="IPR011990">
    <property type="entry name" value="TPR-like_helical_dom_sf"/>
</dbReference>
<evidence type="ECO:0000256" key="2">
    <source>
        <dbReference type="ARBA" id="ARBA00022803"/>
    </source>
</evidence>
<feature type="region of interest" description="Disordered" evidence="3">
    <location>
        <begin position="975"/>
        <end position="1006"/>
    </location>
</feature>
<feature type="compositionally biased region" description="Low complexity" evidence="3">
    <location>
        <begin position="339"/>
        <end position="359"/>
    </location>
</feature>
<organism evidence="4 5">
    <name type="scientific">Prorocentrum cordatum</name>
    <dbReference type="NCBI Taxonomy" id="2364126"/>
    <lineage>
        <taxon>Eukaryota</taxon>
        <taxon>Sar</taxon>
        <taxon>Alveolata</taxon>
        <taxon>Dinophyceae</taxon>
        <taxon>Prorocentrales</taxon>
        <taxon>Prorocentraceae</taxon>
        <taxon>Prorocentrum</taxon>
    </lineage>
</organism>
<dbReference type="EMBL" id="CAUYUJ010014682">
    <property type="protein sequence ID" value="CAK0844644.1"/>
    <property type="molecule type" value="Genomic_DNA"/>
</dbReference>
<feature type="compositionally biased region" description="Basic and acidic residues" evidence="3">
    <location>
        <begin position="360"/>
        <end position="372"/>
    </location>
</feature>
<evidence type="ECO:0000256" key="3">
    <source>
        <dbReference type="SAM" id="MobiDB-lite"/>
    </source>
</evidence>
<feature type="region of interest" description="Disordered" evidence="3">
    <location>
        <begin position="923"/>
        <end position="960"/>
    </location>
</feature>
<dbReference type="PANTHER" id="PTHR22904">
    <property type="entry name" value="TPR REPEAT CONTAINING PROTEIN"/>
    <property type="match status" value="1"/>
</dbReference>